<dbReference type="PROSITE" id="PS00455">
    <property type="entry name" value="AMP_BINDING"/>
    <property type="match status" value="1"/>
</dbReference>
<dbReference type="Pfam" id="PF00501">
    <property type="entry name" value="AMP-binding"/>
    <property type="match status" value="1"/>
</dbReference>
<dbReference type="RefSeq" id="WP_094408316.1">
    <property type="nucleotide sequence ID" value="NZ_BMJZ01000006.1"/>
</dbReference>
<dbReference type="EMBL" id="NOXS01000030">
    <property type="protein sequence ID" value="OYQ19897.1"/>
    <property type="molecule type" value="Genomic_DNA"/>
</dbReference>
<dbReference type="PANTHER" id="PTHR43767:SF9">
    <property type="entry name" value="LONG-CHAIN-FATTY-ACID--COA LIGASE"/>
    <property type="match status" value="1"/>
</dbReference>
<dbReference type="GO" id="GO:0016877">
    <property type="term" value="F:ligase activity, forming carbon-sulfur bonds"/>
    <property type="evidence" value="ECO:0007669"/>
    <property type="project" value="UniProtKB-ARBA"/>
</dbReference>
<evidence type="ECO:0000259" key="2">
    <source>
        <dbReference type="Pfam" id="PF13193"/>
    </source>
</evidence>
<dbReference type="CDD" id="cd05936">
    <property type="entry name" value="FC-FACS_FadD_like"/>
    <property type="match status" value="1"/>
</dbReference>
<dbReference type="InterPro" id="IPR042099">
    <property type="entry name" value="ANL_N_sf"/>
</dbReference>
<name>A0A255XSB3_9PROT</name>
<gene>
    <name evidence="3" type="ORF">CHR90_07205</name>
</gene>
<dbReference type="InterPro" id="IPR045851">
    <property type="entry name" value="AMP-bd_C_sf"/>
</dbReference>
<dbReference type="Pfam" id="PF13193">
    <property type="entry name" value="AMP-binding_C"/>
    <property type="match status" value="1"/>
</dbReference>
<evidence type="ECO:0000313" key="4">
    <source>
        <dbReference type="Proteomes" id="UP000216361"/>
    </source>
</evidence>
<organism evidence="3 4">
    <name type="scientific">Elstera cyanobacteriorum</name>
    <dbReference type="NCBI Taxonomy" id="2022747"/>
    <lineage>
        <taxon>Bacteria</taxon>
        <taxon>Pseudomonadati</taxon>
        <taxon>Pseudomonadota</taxon>
        <taxon>Alphaproteobacteria</taxon>
        <taxon>Rhodospirillales</taxon>
        <taxon>Rhodospirillaceae</taxon>
        <taxon>Elstera</taxon>
    </lineage>
</organism>
<feature type="domain" description="AMP-dependent synthetase/ligase" evidence="1">
    <location>
        <begin position="44"/>
        <end position="431"/>
    </location>
</feature>
<dbReference type="OrthoDB" id="9803968at2"/>
<proteinExistence type="predicted"/>
<accession>A0A255XSB3</accession>
<comment type="caution">
    <text evidence="3">The sequence shown here is derived from an EMBL/GenBank/DDBJ whole genome shotgun (WGS) entry which is preliminary data.</text>
</comment>
<dbReference type="AlphaFoldDB" id="A0A255XSB3"/>
<dbReference type="InterPro" id="IPR000873">
    <property type="entry name" value="AMP-dep_synth/lig_dom"/>
</dbReference>
<dbReference type="InterPro" id="IPR050237">
    <property type="entry name" value="ATP-dep_AMP-bd_enzyme"/>
</dbReference>
<feature type="domain" description="AMP-binding enzyme C-terminal" evidence="2">
    <location>
        <begin position="482"/>
        <end position="556"/>
    </location>
</feature>
<dbReference type="Proteomes" id="UP000216361">
    <property type="component" value="Unassembled WGS sequence"/>
</dbReference>
<protein>
    <submittedName>
        <fullName evidence="3">Dicarboxylate--CoA ligase PimA</fullName>
    </submittedName>
</protein>
<evidence type="ECO:0000259" key="1">
    <source>
        <dbReference type="Pfam" id="PF00501"/>
    </source>
</evidence>
<evidence type="ECO:0000313" key="3">
    <source>
        <dbReference type="EMBL" id="OYQ19897.1"/>
    </source>
</evidence>
<sequence>MSEAVSAVTPATGPQGLELWQINYPKDVDHSAPLPLAPLYALLDESVATYAKRPMIDFLGKKYTYGEIGALVDRVAAGLQREGVGRGTKVGLFLPNCPYYTIFFFAILKAGGTVVNFNPLYAEKELEKQALDSDTKMMVTLDLAVLYPKIKLLLDQGVLKQAVICPFAEALPFPKNFLFPLLKRKEVAAITMDGRHIAYRTLIGGAAKPQPVALDPKRDIAVLQYTGGTTGIPKGAMLSHYNLYSNAIQAVRWFPGMRHGQESVVGVLPFFHVFAMTAIQNLAIASGTEIMMLPRFDLDQTLELITKKKPTLMAGVPTIYTAMNNHKELAKYDLRSLRFGLSGGAPLPVEVKQKFEELTGCILVEGYGLTEASPITFCNPLDGRVKAGSIGLPLTGTWPELRDLEDPTKIVPRGEKGELCVKGPQVMLGYWKRPEETEKVFLGEFLRTGDVGYMDEEGFVHLVDRIKDVVLCGGYNVYPRVVEEAIYQHAAVKETTVIGVPDEYRGETVKAFIVLKEGEKLTSEELTEFLKTRLSPIEMPKKIEFRTELPKTMIGKLSKKELVAEERAKYEAAKARKG</sequence>
<dbReference type="SUPFAM" id="SSF56801">
    <property type="entry name" value="Acetyl-CoA synthetase-like"/>
    <property type="match status" value="1"/>
</dbReference>
<dbReference type="InterPro" id="IPR020845">
    <property type="entry name" value="AMP-binding_CS"/>
</dbReference>
<keyword evidence="4" id="KW-1185">Reference proteome</keyword>
<reference evidence="3 4" key="1">
    <citation type="submission" date="2017-07" db="EMBL/GenBank/DDBJ databases">
        <title>Elstera cyanobacteriorum sp. nov., a novel bacterium isolated from cyanobacterial aggregates in a eutrophic lake.</title>
        <authorList>
            <person name="Cai H."/>
        </authorList>
    </citation>
    <scope>NUCLEOTIDE SEQUENCE [LARGE SCALE GENOMIC DNA]</scope>
    <source>
        <strain evidence="3 4">TH019</strain>
    </source>
</reference>
<dbReference type="Gene3D" id="3.40.50.12780">
    <property type="entry name" value="N-terminal domain of ligase-like"/>
    <property type="match status" value="1"/>
</dbReference>
<dbReference type="PANTHER" id="PTHR43767">
    <property type="entry name" value="LONG-CHAIN-FATTY-ACID--COA LIGASE"/>
    <property type="match status" value="1"/>
</dbReference>
<keyword evidence="3" id="KW-0436">Ligase</keyword>
<dbReference type="Gene3D" id="3.30.300.30">
    <property type="match status" value="1"/>
</dbReference>
<dbReference type="InterPro" id="IPR025110">
    <property type="entry name" value="AMP-bd_C"/>
</dbReference>